<feature type="binding site" evidence="9">
    <location>
        <position position="137"/>
    </location>
    <ligand>
        <name>Zn(2+)</name>
        <dbReference type="ChEBI" id="CHEBI:29105"/>
        <label>2</label>
    </ligand>
</feature>
<feature type="binding site" evidence="9">
    <location>
        <position position="253"/>
    </location>
    <ligand>
        <name>Zn(2+)</name>
        <dbReference type="ChEBI" id="CHEBI:29105"/>
        <label>2</label>
    </ligand>
</feature>
<dbReference type="PROSITE" id="PS00731">
    <property type="entry name" value="AP_NUCLEASE_F2_3"/>
    <property type="match status" value="1"/>
</dbReference>
<feature type="binding site" evidence="9">
    <location>
        <position position="137"/>
    </location>
    <ligand>
        <name>Zn(2+)</name>
        <dbReference type="ChEBI" id="CHEBI:29105"/>
        <label>1</label>
    </ligand>
</feature>
<dbReference type="CDD" id="cd00019">
    <property type="entry name" value="AP2Ec"/>
    <property type="match status" value="1"/>
</dbReference>
<evidence type="ECO:0000256" key="1">
    <source>
        <dbReference type="ARBA" id="ARBA00005340"/>
    </source>
</evidence>
<comment type="catalytic activity">
    <reaction evidence="9">
        <text>Endonucleolytic cleavage to 5'-phosphooligonucleotide end-products.</text>
        <dbReference type="EC" id="3.1.21.2"/>
    </reaction>
</comment>
<keyword evidence="8 9" id="KW-0234">DNA repair</keyword>
<dbReference type="GO" id="GO:0003906">
    <property type="term" value="F:DNA-(apurinic or apyrimidinic site) endonuclease activity"/>
    <property type="evidence" value="ECO:0007669"/>
    <property type="project" value="TreeGrafter"/>
</dbReference>
<feature type="binding site" evidence="9">
    <location>
        <position position="174"/>
    </location>
    <ligand>
        <name>Zn(2+)</name>
        <dbReference type="ChEBI" id="CHEBI:29105"/>
        <label>3</label>
    </ligand>
</feature>
<evidence type="ECO:0000256" key="5">
    <source>
        <dbReference type="ARBA" id="ARBA00022763"/>
    </source>
</evidence>
<dbReference type="PROSITE" id="PS00729">
    <property type="entry name" value="AP_NUCLEASE_F2_1"/>
    <property type="match status" value="1"/>
</dbReference>
<feature type="binding site" evidence="9">
    <location>
        <position position="100"/>
    </location>
    <ligand>
        <name>Zn(2+)</name>
        <dbReference type="ChEBI" id="CHEBI:29105"/>
        <label>1</label>
    </ligand>
</feature>
<dbReference type="Pfam" id="PF01261">
    <property type="entry name" value="AP_endonuc_2"/>
    <property type="match status" value="1"/>
</dbReference>
<dbReference type="InterPro" id="IPR036237">
    <property type="entry name" value="Xyl_isomerase-like_sf"/>
</dbReference>
<dbReference type="GO" id="GO:0003677">
    <property type="term" value="F:DNA binding"/>
    <property type="evidence" value="ECO:0007669"/>
    <property type="project" value="InterPro"/>
</dbReference>
<dbReference type="SMART" id="SM00518">
    <property type="entry name" value="AP2Ec"/>
    <property type="match status" value="1"/>
</dbReference>
<comment type="function">
    <text evidence="9">Endonuclease IV plays a role in DNA repair. It cleaves phosphodiester bonds at apurinic or apyrimidinic (AP) sites, generating a 3'-hydroxyl group and a 5'-terminal sugar phosphate.</text>
</comment>
<dbReference type="PROSITE" id="PS51432">
    <property type="entry name" value="AP_NUCLEASE_F2_4"/>
    <property type="match status" value="1"/>
</dbReference>
<dbReference type="HAMAP" id="MF_00152">
    <property type="entry name" value="Nfo"/>
    <property type="match status" value="1"/>
</dbReference>
<evidence type="ECO:0000256" key="3">
    <source>
        <dbReference type="ARBA" id="ARBA00022723"/>
    </source>
</evidence>
<dbReference type="GO" id="GO:0006284">
    <property type="term" value="P:base-excision repair"/>
    <property type="evidence" value="ECO:0007669"/>
    <property type="project" value="TreeGrafter"/>
</dbReference>
<evidence type="ECO:0000256" key="8">
    <source>
        <dbReference type="ARBA" id="ARBA00023204"/>
    </source>
</evidence>
<dbReference type="InterPro" id="IPR018246">
    <property type="entry name" value="AP_endonuc_F2_Zn_BS"/>
</dbReference>
<keyword evidence="2 9" id="KW-0540">Nuclease</keyword>
<dbReference type="Proteomes" id="UP000318478">
    <property type="component" value="Unassembled WGS sequence"/>
</dbReference>
<feature type="binding site" evidence="9">
    <location>
        <position position="171"/>
    </location>
    <ligand>
        <name>Zn(2+)</name>
        <dbReference type="ChEBI" id="CHEBI:29105"/>
        <label>2</label>
    </ligand>
</feature>
<keyword evidence="6 9" id="KW-0378">Hydrolase</keyword>
<dbReference type="PANTHER" id="PTHR21445">
    <property type="entry name" value="ENDONUCLEASE IV ENDODEOXYRIBONUCLEASE IV"/>
    <property type="match status" value="1"/>
</dbReference>
<evidence type="ECO:0000256" key="9">
    <source>
        <dbReference type="HAMAP-Rule" id="MF_00152"/>
    </source>
</evidence>
<protein>
    <recommendedName>
        <fullName evidence="9">Probable endonuclease 4</fullName>
        <ecNumber evidence="9">3.1.21.2</ecNumber>
    </recommendedName>
    <alternativeName>
        <fullName evidence="9">Endodeoxyribonuclease IV</fullName>
    </alternativeName>
    <alternativeName>
        <fullName evidence="9">Endonuclease IV</fullName>
    </alternativeName>
</protein>
<dbReference type="InterPro" id="IPR013022">
    <property type="entry name" value="Xyl_isomerase-like_TIM-brl"/>
</dbReference>
<dbReference type="SUPFAM" id="SSF51658">
    <property type="entry name" value="Xylose isomerase-like"/>
    <property type="match status" value="1"/>
</dbReference>
<reference evidence="11 12" key="1">
    <citation type="submission" date="2019-02" db="EMBL/GenBank/DDBJ databases">
        <title>Deep-cultivation of Planctomycetes and their phenomic and genomic characterization uncovers novel biology.</title>
        <authorList>
            <person name="Wiegand S."/>
            <person name="Jogler M."/>
            <person name="Boedeker C."/>
            <person name="Pinto D."/>
            <person name="Vollmers J."/>
            <person name="Rivas-Marin E."/>
            <person name="Kohn T."/>
            <person name="Peeters S.H."/>
            <person name="Heuer A."/>
            <person name="Rast P."/>
            <person name="Oberbeckmann S."/>
            <person name="Bunk B."/>
            <person name="Jeske O."/>
            <person name="Meyerdierks A."/>
            <person name="Storesund J.E."/>
            <person name="Kallscheuer N."/>
            <person name="Luecker S."/>
            <person name="Lage O.M."/>
            <person name="Pohl T."/>
            <person name="Merkel B.J."/>
            <person name="Hornburger P."/>
            <person name="Mueller R.-W."/>
            <person name="Bruemmer F."/>
            <person name="Labrenz M."/>
            <person name="Spormann A.M."/>
            <person name="Op Den Camp H."/>
            <person name="Overmann J."/>
            <person name="Amann R."/>
            <person name="Jetten M.S.M."/>
            <person name="Mascher T."/>
            <person name="Medema M.H."/>
            <person name="Devos D.P."/>
            <person name="Kaster A.-K."/>
            <person name="Ovreas L."/>
            <person name="Rohde M."/>
            <person name="Galperin M.Y."/>
            <person name="Jogler C."/>
        </authorList>
    </citation>
    <scope>NUCLEOTIDE SEQUENCE [LARGE SCALE GENOMIC DNA]</scope>
    <source>
        <strain evidence="11 12">Pla123a</strain>
    </source>
</reference>
<comment type="cofactor">
    <cofactor evidence="9">
        <name>Zn(2+)</name>
        <dbReference type="ChEBI" id="CHEBI:29105"/>
    </cofactor>
    <text evidence="9">Binds 3 Zn(2+) ions.</text>
</comment>
<feature type="binding site" evidence="9">
    <location>
        <position position="223"/>
    </location>
    <ligand>
        <name>Zn(2+)</name>
        <dbReference type="ChEBI" id="CHEBI:29105"/>
        <label>3</label>
    </ligand>
</feature>
<evidence type="ECO:0000313" key="12">
    <source>
        <dbReference type="Proteomes" id="UP000318478"/>
    </source>
</evidence>
<dbReference type="GO" id="GO:0008081">
    <property type="term" value="F:phosphoric diester hydrolase activity"/>
    <property type="evidence" value="ECO:0007669"/>
    <property type="project" value="TreeGrafter"/>
</dbReference>
<dbReference type="FunFam" id="3.20.20.150:FF:000001">
    <property type="entry name" value="Probable endonuclease 4"/>
    <property type="match status" value="1"/>
</dbReference>
<comment type="caution">
    <text evidence="11">The sequence shown here is derived from an EMBL/GenBank/DDBJ whole genome shotgun (WGS) entry which is preliminary data.</text>
</comment>
<dbReference type="NCBIfam" id="TIGR00587">
    <property type="entry name" value="nfo"/>
    <property type="match status" value="1"/>
</dbReference>
<evidence type="ECO:0000256" key="2">
    <source>
        <dbReference type="ARBA" id="ARBA00022722"/>
    </source>
</evidence>
<name>A0A5C5XUZ3_9BACT</name>
<dbReference type="Gene3D" id="3.20.20.150">
    <property type="entry name" value="Divalent-metal-dependent TIM barrel enzymes"/>
    <property type="match status" value="1"/>
</dbReference>
<dbReference type="AlphaFoldDB" id="A0A5C5XUZ3"/>
<feature type="binding site" evidence="9">
    <location>
        <position position="221"/>
    </location>
    <ligand>
        <name>Zn(2+)</name>
        <dbReference type="ChEBI" id="CHEBI:29105"/>
        <label>3</label>
    </ligand>
</feature>
<keyword evidence="5 9" id="KW-0227">DNA damage</keyword>
<keyword evidence="4 9" id="KW-0255">Endonuclease</keyword>
<evidence type="ECO:0000256" key="4">
    <source>
        <dbReference type="ARBA" id="ARBA00022759"/>
    </source>
</evidence>
<dbReference type="GO" id="GO:0008270">
    <property type="term" value="F:zinc ion binding"/>
    <property type="evidence" value="ECO:0007669"/>
    <property type="project" value="UniProtKB-UniRule"/>
</dbReference>
<keyword evidence="7 9" id="KW-0862">Zinc</keyword>
<proteinExistence type="inferred from homology"/>
<evidence type="ECO:0000259" key="10">
    <source>
        <dbReference type="Pfam" id="PF01261"/>
    </source>
</evidence>
<sequence>MSIAGGYYKAVDAAAAAGCDCVQVFTKNNNQWRAKPISDDDVDRFRGALKSQKIRQPISHASYLINLASPDDELWKKSIDAMVIELQRADLLGIPFVVMHPGSFTTSSEEAGLKRIAKALNEIHKQTPGVGSQVLLENTAGQGSNLGRRFEHLATIIDKCRHPDRMGVCIDTCHTFAAGYPLDTEDEWKATVKELNLVVGLACVQAIHLNDSKKPLGSRVDRHEHIGRGEMGLNPFRHLMNDRRFARKPMYLETPKGEEEGEDLDVINLRTLRGLIEKN</sequence>
<feature type="binding site" evidence="9">
    <location>
        <position position="60"/>
    </location>
    <ligand>
        <name>Zn(2+)</name>
        <dbReference type="ChEBI" id="CHEBI:29105"/>
        <label>1</label>
    </ligand>
</feature>
<gene>
    <name evidence="9 11" type="primary">nfo</name>
    <name evidence="11" type="ORF">Pla123a_47130</name>
</gene>
<accession>A0A5C5XUZ3</accession>
<feature type="domain" description="Xylose isomerase-like TIM barrel" evidence="10">
    <location>
        <begin position="11"/>
        <end position="262"/>
    </location>
</feature>
<comment type="similarity">
    <text evidence="1 9">Belongs to the AP endonuclease 2 family.</text>
</comment>
<evidence type="ECO:0000256" key="7">
    <source>
        <dbReference type="ARBA" id="ARBA00022833"/>
    </source>
</evidence>
<dbReference type="GO" id="GO:0008833">
    <property type="term" value="F:deoxyribonuclease IV (phage-T4-induced) activity"/>
    <property type="evidence" value="ECO:0007669"/>
    <property type="project" value="UniProtKB-UniRule"/>
</dbReference>
<organism evidence="11 12">
    <name type="scientific">Posidoniimonas polymericola</name>
    <dbReference type="NCBI Taxonomy" id="2528002"/>
    <lineage>
        <taxon>Bacteria</taxon>
        <taxon>Pseudomonadati</taxon>
        <taxon>Planctomycetota</taxon>
        <taxon>Planctomycetia</taxon>
        <taxon>Pirellulales</taxon>
        <taxon>Lacipirellulaceae</taxon>
        <taxon>Posidoniimonas</taxon>
    </lineage>
</organism>
<keyword evidence="12" id="KW-1185">Reference proteome</keyword>
<keyword evidence="3 9" id="KW-0479">Metal-binding</keyword>
<evidence type="ECO:0000256" key="6">
    <source>
        <dbReference type="ARBA" id="ARBA00022801"/>
    </source>
</evidence>
<dbReference type="EC" id="3.1.21.2" evidence="9"/>
<dbReference type="PROSITE" id="PS00730">
    <property type="entry name" value="AP_NUCLEASE_F2_2"/>
    <property type="match status" value="1"/>
</dbReference>
<dbReference type="EMBL" id="SJPO01000016">
    <property type="protein sequence ID" value="TWT66319.1"/>
    <property type="molecule type" value="Genomic_DNA"/>
</dbReference>
<dbReference type="InterPro" id="IPR001719">
    <property type="entry name" value="AP_endonuc_2"/>
</dbReference>
<dbReference type="PANTHER" id="PTHR21445:SF0">
    <property type="entry name" value="APURINIC-APYRIMIDINIC ENDONUCLEASE"/>
    <property type="match status" value="1"/>
</dbReference>
<evidence type="ECO:0000313" key="11">
    <source>
        <dbReference type="EMBL" id="TWT66319.1"/>
    </source>
</evidence>
<feature type="binding site" evidence="9">
    <location>
        <position position="208"/>
    </location>
    <ligand>
        <name>Zn(2+)</name>
        <dbReference type="ChEBI" id="CHEBI:29105"/>
        <label>2</label>
    </ligand>
</feature>